<dbReference type="PANTHER" id="PTHR12697:SF5">
    <property type="entry name" value="DEOXYHYPUSINE HYDROXYLASE"/>
    <property type="match status" value="1"/>
</dbReference>
<dbReference type="Gene3D" id="1.25.10.10">
    <property type="entry name" value="Leucine-rich Repeat Variant"/>
    <property type="match status" value="2"/>
</dbReference>
<keyword evidence="1" id="KW-0042">Antenna complex</keyword>
<dbReference type="AlphaFoldDB" id="B8HRR8"/>
<dbReference type="GO" id="GO:0016491">
    <property type="term" value="F:oxidoreductase activity"/>
    <property type="evidence" value="ECO:0007669"/>
    <property type="project" value="TreeGrafter"/>
</dbReference>
<protein>
    <submittedName>
        <fullName evidence="3">PBS lyase HEAT domain protein repeat-containing protein</fullName>
    </submittedName>
</protein>
<dbReference type="OrthoDB" id="423355at2"/>
<dbReference type="InterPro" id="IPR011989">
    <property type="entry name" value="ARM-like"/>
</dbReference>
<dbReference type="SUPFAM" id="SSF48371">
    <property type="entry name" value="ARM repeat"/>
    <property type="match status" value="1"/>
</dbReference>
<dbReference type="InterPro" id="IPR004155">
    <property type="entry name" value="PBS_lyase_HEAT"/>
</dbReference>
<dbReference type="Pfam" id="PF13646">
    <property type="entry name" value="HEAT_2"/>
    <property type="match status" value="2"/>
</dbReference>
<dbReference type="GO" id="GO:0016829">
    <property type="term" value="F:lyase activity"/>
    <property type="evidence" value="ECO:0007669"/>
    <property type="project" value="UniProtKB-KW"/>
</dbReference>
<accession>B8HRR8</accession>
<dbReference type="HOGENOM" id="CLU_101012_0_1_3"/>
<dbReference type="eggNOG" id="COG1413">
    <property type="taxonomic scope" value="Bacteria"/>
</dbReference>
<gene>
    <name evidence="3" type="ordered locus">Cyan7425_3615</name>
</gene>
<dbReference type="InterPro" id="IPR016024">
    <property type="entry name" value="ARM-type_fold"/>
</dbReference>
<dbReference type="EMBL" id="CP001344">
    <property type="protein sequence ID" value="ACL45935.1"/>
    <property type="molecule type" value="Genomic_DNA"/>
</dbReference>
<dbReference type="STRING" id="395961.Cyan7425_3615"/>
<dbReference type="SMART" id="SM00567">
    <property type="entry name" value="EZ_HEAT"/>
    <property type="match status" value="5"/>
</dbReference>
<evidence type="ECO:0000256" key="2">
    <source>
        <dbReference type="ARBA" id="ARBA00022738"/>
    </source>
</evidence>
<proteinExistence type="predicted"/>
<reference evidence="3" key="1">
    <citation type="submission" date="2009-01" db="EMBL/GenBank/DDBJ databases">
        <title>Complete sequence of chromosome Cyanothece sp. PCC 7425.</title>
        <authorList>
            <consortium name="US DOE Joint Genome Institute"/>
            <person name="Lucas S."/>
            <person name="Copeland A."/>
            <person name="Lapidus A."/>
            <person name="Glavina del Rio T."/>
            <person name="Dalin E."/>
            <person name="Tice H."/>
            <person name="Bruce D."/>
            <person name="Goodwin L."/>
            <person name="Pitluck S."/>
            <person name="Sims D."/>
            <person name="Meineke L."/>
            <person name="Brettin T."/>
            <person name="Detter J.C."/>
            <person name="Han C."/>
            <person name="Larimer F."/>
            <person name="Land M."/>
            <person name="Hauser L."/>
            <person name="Kyrpides N."/>
            <person name="Ovchinnikova G."/>
            <person name="Liberton M."/>
            <person name="Stoeckel J."/>
            <person name="Banerjee A."/>
            <person name="Singh A."/>
            <person name="Page L."/>
            <person name="Sato H."/>
            <person name="Zhao L."/>
            <person name="Sherman L."/>
            <person name="Pakrasi H."/>
            <person name="Richardson P."/>
        </authorList>
    </citation>
    <scope>NUCLEOTIDE SEQUENCE</scope>
    <source>
        <strain evidence="3">PCC 7425</strain>
    </source>
</reference>
<evidence type="ECO:0000256" key="1">
    <source>
        <dbReference type="ARBA" id="ARBA00022549"/>
    </source>
</evidence>
<organism evidence="3">
    <name type="scientific">Cyanothece sp. (strain PCC 7425 / ATCC 29141)</name>
    <dbReference type="NCBI Taxonomy" id="395961"/>
    <lineage>
        <taxon>Bacteria</taxon>
        <taxon>Bacillati</taxon>
        <taxon>Cyanobacteriota</taxon>
        <taxon>Cyanophyceae</taxon>
        <taxon>Gomontiellales</taxon>
        <taxon>Cyanothecaceae</taxon>
        <taxon>Cyanothece</taxon>
    </lineage>
</organism>
<dbReference type="GO" id="GO:0030089">
    <property type="term" value="C:phycobilisome"/>
    <property type="evidence" value="ECO:0007669"/>
    <property type="project" value="UniProtKB-KW"/>
</dbReference>
<name>B8HRR8_CYAP4</name>
<keyword evidence="2" id="KW-0605">Phycobilisome</keyword>
<sequence length="221" mass="24788">MNVDQIQNCLKSSNPQDRMRGITALRLFEPEVAVPLLMARLDDPEFIIRSQAAMGLGYKQSSAAFNALMQVLEQEPDPNVRAEAANSLSLYGDAAVPHLVRMFWRDRDWLIRLSILAALGEMDCADELFEVCYYGLADDDLIVREAAIAHLAFLVDTDYEQAALKQLLALTEVEDWQLRRMVALALGQFQDQQAQTALAQLRQDEDYRVVAATLEGLLAQS</sequence>
<evidence type="ECO:0000313" key="3">
    <source>
        <dbReference type="EMBL" id="ACL45935.1"/>
    </source>
</evidence>
<keyword evidence="3" id="KW-0456">Lyase</keyword>
<dbReference type="KEGG" id="cyn:Cyan7425_3615"/>
<dbReference type="PANTHER" id="PTHR12697">
    <property type="entry name" value="PBS LYASE HEAT-LIKE PROTEIN"/>
    <property type="match status" value="1"/>
</dbReference>